<accession>A0A9P7E2Q2</accession>
<organism evidence="2 3">
    <name type="scientific">Suillus plorans</name>
    <dbReference type="NCBI Taxonomy" id="116603"/>
    <lineage>
        <taxon>Eukaryota</taxon>
        <taxon>Fungi</taxon>
        <taxon>Dikarya</taxon>
        <taxon>Basidiomycota</taxon>
        <taxon>Agaricomycotina</taxon>
        <taxon>Agaricomycetes</taxon>
        <taxon>Agaricomycetidae</taxon>
        <taxon>Boletales</taxon>
        <taxon>Suillineae</taxon>
        <taxon>Suillaceae</taxon>
        <taxon>Suillus</taxon>
    </lineage>
</organism>
<reference evidence="2" key="1">
    <citation type="journal article" date="2020" name="New Phytol.">
        <title>Comparative genomics reveals dynamic genome evolution in host specialist ectomycorrhizal fungi.</title>
        <authorList>
            <person name="Lofgren L.A."/>
            <person name="Nguyen N.H."/>
            <person name="Vilgalys R."/>
            <person name="Ruytinx J."/>
            <person name="Liao H.L."/>
            <person name="Branco S."/>
            <person name="Kuo A."/>
            <person name="LaButti K."/>
            <person name="Lipzen A."/>
            <person name="Andreopoulos W."/>
            <person name="Pangilinan J."/>
            <person name="Riley R."/>
            <person name="Hundley H."/>
            <person name="Na H."/>
            <person name="Barry K."/>
            <person name="Grigoriev I.V."/>
            <person name="Stajich J.E."/>
            <person name="Kennedy P.G."/>
        </authorList>
    </citation>
    <scope>NUCLEOTIDE SEQUENCE</scope>
    <source>
        <strain evidence="2">S12</strain>
    </source>
</reference>
<feature type="region of interest" description="Disordered" evidence="1">
    <location>
        <begin position="1"/>
        <end position="39"/>
    </location>
</feature>
<feature type="compositionally biased region" description="Acidic residues" evidence="1">
    <location>
        <begin position="187"/>
        <end position="196"/>
    </location>
</feature>
<protein>
    <submittedName>
        <fullName evidence="2">Uncharacterized protein</fullName>
    </submittedName>
</protein>
<proteinExistence type="predicted"/>
<evidence type="ECO:0000256" key="1">
    <source>
        <dbReference type="SAM" id="MobiDB-lite"/>
    </source>
</evidence>
<evidence type="ECO:0000313" key="3">
    <source>
        <dbReference type="Proteomes" id="UP000719766"/>
    </source>
</evidence>
<keyword evidence="3" id="KW-1185">Reference proteome</keyword>
<dbReference type="AlphaFoldDB" id="A0A9P7E2Q2"/>
<feature type="compositionally biased region" description="Basic and acidic residues" evidence="1">
    <location>
        <begin position="1"/>
        <end position="35"/>
    </location>
</feature>
<sequence length="406" mass="44213">MTDKIKWSDQGTHRSREDSPDAESGRKKPNDKDRQPTGTIVVKQSKILKLKGNTKYVKQPEAEPKIGQAQPKGKGKEKAVEIAEPMRGHRQLKANAEEYTPLCKRCIGESCLVVVGRKGQAIKSCAKCHFMKVWCNQLVLVNTRGPSTTQAPKSHPQSKAAPASKSKAQSQTTRATSRVRPPTPILESEDTVEDTEASVTNYDDAEIDHDTDAERHTDITTEMSVDPDDQIMVDQPAAIASAADFSANHWVENTDDMPIPIPPTNSCSQPSFPSFSTFVTAMQMADKNALARVNAMEQEFDTHISSMCAELSSMQLDVGATVTLVNRLVSLVEKLQQEWVLTNPSFSPPILSHGDDFSATTFGMRYLNGVFGPLVAPIPLSIGVSQTSASCPSGHPDMQGGTFTSE</sequence>
<name>A0A9P7E2Q2_9AGAM</name>
<feature type="compositionally biased region" description="Low complexity" evidence="1">
    <location>
        <begin position="151"/>
        <end position="171"/>
    </location>
</feature>
<dbReference type="EMBL" id="JABBWE010000001">
    <property type="protein sequence ID" value="KAG1809845.1"/>
    <property type="molecule type" value="Genomic_DNA"/>
</dbReference>
<feature type="region of interest" description="Disordered" evidence="1">
    <location>
        <begin position="53"/>
        <end position="76"/>
    </location>
</feature>
<gene>
    <name evidence="2" type="ORF">HD556DRAFT_1452297</name>
</gene>
<dbReference type="GeneID" id="64601835"/>
<dbReference type="RefSeq" id="XP_041167510.1">
    <property type="nucleotide sequence ID" value="XM_041308071.1"/>
</dbReference>
<feature type="region of interest" description="Disordered" evidence="1">
    <location>
        <begin position="145"/>
        <end position="197"/>
    </location>
</feature>
<evidence type="ECO:0000313" key="2">
    <source>
        <dbReference type="EMBL" id="KAG1809845.1"/>
    </source>
</evidence>
<dbReference type="OrthoDB" id="2689553at2759"/>
<dbReference type="Proteomes" id="UP000719766">
    <property type="component" value="Unassembled WGS sequence"/>
</dbReference>
<comment type="caution">
    <text evidence="2">The sequence shown here is derived from an EMBL/GenBank/DDBJ whole genome shotgun (WGS) entry which is preliminary data.</text>
</comment>